<dbReference type="Gene3D" id="3.30.450.20">
    <property type="entry name" value="PAS domain"/>
    <property type="match status" value="1"/>
</dbReference>
<evidence type="ECO:0000313" key="5">
    <source>
        <dbReference type="Proteomes" id="UP000199323"/>
    </source>
</evidence>
<dbReference type="InterPro" id="IPR003018">
    <property type="entry name" value="GAF"/>
</dbReference>
<dbReference type="InterPro" id="IPR001932">
    <property type="entry name" value="PPM-type_phosphatase-like_dom"/>
</dbReference>
<dbReference type="SMART" id="SM00065">
    <property type="entry name" value="GAF"/>
    <property type="match status" value="1"/>
</dbReference>
<protein>
    <submittedName>
        <fullName evidence="4">GAF domain-containing protein</fullName>
    </submittedName>
</protein>
<dbReference type="STRING" id="380248.SAMN05216251_102442"/>
<evidence type="ECO:0000259" key="2">
    <source>
        <dbReference type="SMART" id="SM00065"/>
    </source>
</evidence>
<name>A0A1I1ZJE5_9ACTN</name>
<reference evidence="4 5" key="1">
    <citation type="submission" date="2016-10" db="EMBL/GenBank/DDBJ databases">
        <authorList>
            <person name="de Groot N.N."/>
        </authorList>
    </citation>
    <scope>NUCLEOTIDE SEQUENCE [LARGE SCALE GENOMIC DNA]</scope>
    <source>
        <strain evidence="4 5">CGMCC 4.3510</strain>
    </source>
</reference>
<evidence type="ECO:0000313" key="4">
    <source>
        <dbReference type="EMBL" id="SFE30673.1"/>
    </source>
</evidence>
<dbReference type="SUPFAM" id="SSF81606">
    <property type="entry name" value="PP2C-like"/>
    <property type="match status" value="1"/>
</dbReference>
<dbReference type="GO" id="GO:0016791">
    <property type="term" value="F:phosphatase activity"/>
    <property type="evidence" value="ECO:0007669"/>
    <property type="project" value="TreeGrafter"/>
</dbReference>
<evidence type="ECO:0000259" key="3">
    <source>
        <dbReference type="SMART" id="SM00331"/>
    </source>
</evidence>
<dbReference type="Pfam" id="PF08448">
    <property type="entry name" value="PAS_4"/>
    <property type="match status" value="1"/>
</dbReference>
<gene>
    <name evidence="4" type="ORF">SAMN05216251_102442</name>
</gene>
<dbReference type="InterPro" id="IPR013656">
    <property type="entry name" value="PAS_4"/>
</dbReference>
<keyword evidence="1" id="KW-0378">Hydrolase</keyword>
<evidence type="ECO:0000256" key="1">
    <source>
        <dbReference type="ARBA" id="ARBA00022801"/>
    </source>
</evidence>
<dbReference type="Pfam" id="PF13185">
    <property type="entry name" value="GAF_2"/>
    <property type="match status" value="1"/>
</dbReference>
<dbReference type="SUPFAM" id="SSF55781">
    <property type="entry name" value="GAF domain-like"/>
    <property type="match status" value="1"/>
</dbReference>
<dbReference type="InterPro" id="IPR052016">
    <property type="entry name" value="Bact_Sigma-Reg"/>
</dbReference>
<sequence length="559" mass="59357">MEQVNRDDWLWRALLEGTEVGIAALDTELRFVWVNPSLARTNGLPAADHVGLTIAQSVPGVDVDHGMLRAVLADGRPRVLHSSGQTRADSPHRKRYWQGGCHRLETADGRVAGVGLVILEVSEDRESQRELERARERLLLLDAANVRIGSTLEMDRTCQELADLLVEVISDVATVAVLDDGTRAGHRPPPPDTVRLRRAAIAARPALRDRAEDFGVQGEYVDYGPGTAIPDCLESGRPVLRDVPHGAGLGLSAPLAERAAAYRAAGLHSVLVVPLTARGDRLGTVTLVRAEDSPGFGSEDIAVTQTLADRAAISLDNARRYSREHGIAVELQRALLAAPGTPHPGLDVATRYLPAGATDLVGGDWYDAMALPGGVTLLAMGDVMGHGVDAAVEMSHYRSMLRAVAGEGDAPDRILRRMDALLAAAGAQRPATCLLGLADPARGGCWFASAGHLPPAVVTPAGRIGLLPVPPGPPLGADLRGEYETVYVPWRAGETLLLYTDGLVERRTEDIDRSLARLAGLILPHAAGPLDALLARIVHRLAPAATEDDVALLAARACP</sequence>
<dbReference type="FunFam" id="3.30.450.40:FF:000035">
    <property type="entry name" value="PAS sensor protein"/>
    <property type="match status" value="1"/>
</dbReference>
<dbReference type="SMART" id="SM00331">
    <property type="entry name" value="PP2C_SIG"/>
    <property type="match status" value="1"/>
</dbReference>
<dbReference type="AlphaFoldDB" id="A0A1I1ZJE5"/>
<dbReference type="InterPro" id="IPR036457">
    <property type="entry name" value="PPM-type-like_dom_sf"/>
</dbReference>
<dbReference type="Pfam" id="PF07228">
    <property type="entry name" value="SpoIIE"/>
    <property type="match status" value="1"/>
</dbReference>
<dbReference type="Gene3D" id="3.60.40.10">
    <property type="entry name" value="PPM-type phosphatase domain"/>
    <property type="match status" value="1"/>
</dbReference>
<dbReference type="InterPro" id="IPR035965">
    <property type="entry name" value="PAS-like_dom_sf"/>
</dbReference>
<dbReference type="PANTHER" id="PTHR43156">
    <property type="entry name" value="STAGE II SPORULATION PROTEIN E-RELATED"/>
    <property type="match status" value="1"/>
</dbReference>
<organism evidence="4 5">
    <name type="scientific">Actinacidiphila alni</name>
    <dbReference type="NCBI Taxonomy" id="380248"/>
    <lineage>
        <taxon>Bacteria</taxon>
        <taxon>Bacillati</taxon>
        <taxon>Actinomycetota</taxon>
        <taxon>Actinomycetes</taxon>
        <taxon>Kitasatosporales</taxon>
        <taxon>Streptomycetaceae</taxon>
        <taxon>Actinacidiphila</taxon>
    </lineage>
</organism>
<dbReference type="Gene3D" id="3.30.450.40">
    <property type="match status" value="1"/>
</dbReference>
<feature type="domain" description="PPM-type phosphatase" evidence="3">
    <location>
        <begin position="343"/>
        <end position="557"/>
    </location>
</feature>
<dbReference type="EMBL" id="FONG01000002">
    <property type="protein sequence ID" value="SFE30673.1"/>
    <property type="molecule type" value="Genomic_DNA"/>
</dbReference>
<dbReference type="InterPro" id="IPR029016">
    <property type="entry name" value="GAF-like_dom_sf"/>
</dbReference>
<dbReference type="PANTHER" id="PTHR43156:SF2">
    <property type="entry name" value="STAGE II SPORULATION PROTEIN E"/>
    <property type="match status" value="1"/>
</dbReference>
<proteinExistence type="predicted"/>
<dbReference type="Proteomes" id="UP000199323">
    <property type="component" value="Unassembled WGS sequence"/>
</dbReference>
<accession>A0A1I1ZJE5</accession>
<dbReference type="SUPFAM" id="SSF55785">
    <property type="entry name" value="PYP-like sensor domain (PAS domain)"/>
    <property type="match status" value="1"/>
</dbReference>
<keyword evidence="5" id="KW-1185">Reference proteome</keyword>
<feature type="domain" description="GAF" evidence="2">
    <location>
        <begin position="153"/>
        <end position="325"/>
    </location>
</feature>